<feature type="region of interest" description="Disordered" evidence="1">
    <location>
        <begin position="1"/>
        <end position="20"/>
    </location>
</feature>
<accession>A0A1M6FVU7</accession>
<proteinExistence type="predicted"/>
<dbReference type="RefSeq" id="WP_072991532.1">
    <property type="nucleotide sequence ID" value="NZ_FQYU01000002.1"/>
</dbReference>
<name>A0A1M6FVU7_9FLAO</name>
<dbReference type="AlphaFoldDB" id="A0A1M6FVU7"/>
<dbReference type="OrthoDB" id="1097903at2"/>
<organism evidence="2 3">
    <name type="scientific">Pseudozobellia thermophila</name>
    <dbReference type="NCBI Taxonomy" id="192903"/>
    <lineage>
        <taxon>Bacteria</taxon>
        <taxon>Pseudomonadati</taxon>
        <taxon>Bacteroidota</taxon>
        <taxon>Flavobacteriia</taxon>
        <taxon>Flavobacteriales</taxon>
        <taxon>Flavobacteriaceae</taxon>
        <taxon>Pseudozobellia</taxon>
    </lineage>
</organism>
<evidence type="ECO:0000256" key="1">
    <source>
        <dbReference type="SAM" id="MobiDB-lite"/>
    </source>
</evidence>
<dbReference type="EMBL" id="FQYU01000002">
    <property type="protein sequence ID" value="SHJ01855.1"/>
    <property type="molecule type" value="Genomic_DNA"/>
</dbReference>
<dbReference type="SUPFAM" id="SSF69635">
    <property type="entry name" value="Type III secretory system chaperone-like"/>
    <property type="match status" value="1"/>
</dbReference>
<sequence>MDKNNKYFPPIHPKKSSTRQDEKWDEAVALFNSKQYNEVVPTLLDYVGNHLSGKKKGDTYEIPHGSVVVSITQTTDELLIKCPFLNIKNAKKVPMMRKLAELRMYPLNLTNIVLDNHLVYFSFSCPISLCEPYKIYGVLREICYYADSYDDEFIEKFGAAHIQEPKTSPFPENSKQEAYDNYLKILADGLQRFDRYMEKRHGNNAWYMLNITLKKIEFHAEPQGYVRTLLEKAIDGLFDGRLPFHDRLLNGKSALEKLKELPKEQFMADLYQTETFIPYKYSGKKENIRENWQENYEEAQEMIANSRFEDASNLIQSCFYNMFFYNLVNEEINKPITDALSQASDLPWSQAAPILLKGMQAIMEDTFMDADYGMDLTKLMGEQMQQSMAAMQKIMANLKTN</sequence>
<evidence type="ECO:0000313" key="2">
    <source>
        <dbReference type="EMBL" id="SHJ01855.1"/>
    </source>
</evidence>
<dbReference type="Gene3D" id="3.30.1460.10">
    <property type="match status" value="1"/>
</dbReference>
<reference evidence="3" key="1">
    <citation type="submission" date="2016-11" db="EMBL/GenBank/DDBJ databases">
        <authorList>
            <person name="Varghese N."/>
            <person name="Submissions S."/>
        </authorList>
    </citation>
    <scope>NUCLEOTIDE SEQUENCE [LARGE SCALE GENOMIC DNA]</scope>
    <source>
        <strain evidence="3">DSM 19858</strain>
    </source>
</reference>
<evidence type="ECO:0008006" key="4">
    <source>
        <dbReference type="Google" id="ProtNLM"/>
    </source>
</evidence>
<gene>
    <name evidence="2" type="ORF">SAMN04488513_102574</name>
</gene>
<dbReference type="Proteomes" id="UP000184543">
    <property type="component" value="Unassembled WGS sequence"/>
</dbReference>
<protein>
    <recommendedName>
        <fullName evidence="4">YbjN domain-containing protein</fullName>
    </recommendedName>
</protein>
<evidence type="ECO:0000313" key="3">
    <source>
        <dbReference type="Proteomes" id="UP000184543"/>
    </source>
</evidence>
<keyword evidence="3" id="KW-1185">Reference proteome</keyword>
<dbReference type="STRING" id="192903.SAMN04488513_102574"/>